<feature type="transmembrane region" description="Helical" evidence="1">
    <location>
        <begin position="53"/>
        <end position="78"/>
    </location>
</feature>
<reference evidence="2 3" key="1">
    <citation type="journal article" date="2016" name="Nat. Commun.">
        <title>Thousands of microbial genomes shed light on interconnected biogeochemical processes in an aquifer system.</title>
        <authorList>
            <person name="Anantharaman K."/>
            <person name="Brown C.T."/>
            <person name="Hug L.A."/>
            <person name="Sharon I."/>
            <person name="Castelle C.J."/>
            <person name="Probst A.J."/>
            <person name="Thomas B.C."/>
            <person name="Singh A."/>
            <person name="Wilkins M.J."/>
            <person name="Karaoz U."/>
            <person name="Brodie E.L."/>
            <person name="Williams K.H."/>
            <person name="Hubbard S.S."/>
            <person name="Banfield J.F."/>
        </authorList>
    </citation>
    <scope>NUCLEOTIDE SEQUENCE [LARGE SCALE GENOMIC DNA]</scope>
</reference>
<gene>
    <name evidence="2" type="ORF">A2592_02630</name>
</gene>
<dbReference type="Proteomes" id="UP000179230">
    <property type="component" value="Unassembled WGS sequence"/>
</dbReference>
<name>A0A1F6FR94_9BACT</name>
<keyword evidence="1" id="KW-0472">Membrane</keyword>
<evidence type="ECO:0000313" key="3">
    <source>
        <dbReference type="Proteomes" id="UP000179230"/>
    </source>
</evidence>
<proteinExistence type="predicted"/>
<dbReference type="PANTHER" id="PTHR37309">
    <property type="entry name" value="SLR0284 PROTEIN"/>
    <property type="match status" value="1"/>
</dbReference>
<dbReference type="EMBL" id="MFMT01000022">
    <property type="protein sequence ID" value="OGG88375.1"/>
    <property type="molecule type" value="Genomic_DNA"/>
</dbReference>
<evidence type="ECO:0008006" key="4">
    <source>
        <dbReference type="Google" id="ProtNLM"/>
    </source>
</evidence>
<dbReference type="Pfam" id="PF04020">
    <property type="entry name" value="Phage_holin_4_2"/>
    <property type="match status" value="1"/>
</dbReference>
<comment type="caution">
    <text evidence="2">The sequence shown here is derived from an EMBL/GenBank/DDBJ whole genome shotgun (WGS) entry which is preliminary data.</text>
</comment>
<organism evidence="2 3">
    <name type="scientific">Candidatus Kaiserbacteria bacterium RIFOXYD1_FULL_42_15</name>
    <dbReference type="NCBI Taxonomy" id="1798532"/>
    <lineage>
        <taxon>Bacteria</taxon>
        <taxon>Candidatus Kaiseribacteriota</taxon>
    </lineage>
</organism>
<evidence type="ECO:0000313" key="2">
    <source>
        <dbReference type="EMBL" id="OGG88375.1"/>
    </source>
</evidence>
<protein>
    <recommendedName>
        <fullName evidence="4">Phage holin family protein</fullName>
    </recommendedName>
</protein>
<feature type="transmembrane region" description="Helical" evidence="1">
    <location>
        <begin position="84"/>
        <end position="105"/>
    </location>
</feature>
<sequence length="111" mass="11993">MKLIIRISITALALLIVSKLPIGIEIDGLYSALVASVILGLLNAIVRPILIILTFPITIVTLGLFIFVINALLFYYTATFVDGFYVSGFLSALIGSIIVSIISTFGNKFIK</sequence>
<keyword evidence="1" id="KW-0812">Transmembrane</keyword>
<accession>A0A1F6FR94</accession>
<keyword evidence="1" id="KW-1133">Transmembrane helix</keyword>
<feature type="transmembrane region" description="Helical" evidence="1">
    <location>
        <begin position="29"/>
        <end position="46"/>
    </location>
</feature>
<dbReference type="PANTHER" id="PTHR37309:SF1">
    <property type="entry name" value="SLR0284 PROTEIN"/>
    <property type="match status" value="1"/>
</dbReference>
<evidence type="ECO:0000256" key="1">
    <source>
        <dbReference type="SAM" id="Phobius"/>
    </source>
</evidence>
<dbReference type="InterPro" id="IPR007165">
    <property type="entry name" value="Phage_holin_4_2"/>
</dbReference>
<dbReference type="AlphaFoldDB" id="A0A1F6FR94"/>